<dbReference type="AlphaFoldDB" id="A0A7H9AWS1"/>
<dbReference type="KEGG" id="zmk:HG535_0A01670"/>
<accession>A0A7H9AWS1</accession>
<gene>
    <name evidence="1" type="ORF">HG535_0A01670</name>
</gene>
<dbReference type="GeneID" id="59233865"/>
<evidence type="ECO:0000313" key="2">
    <source>
        <dbReference type="Proteomes" id="UP000509704"/>
    </source>
</evidence>
<evidence type="ECO:0000313" key="1">
    <source>
        <dbReference type="EMBL" id="QLG70229.1"/>
    </source>
</evidence>
<reference evidence="1 2" key="1">
    <citation type="submission" date="2020-07" db="EMBL/GenBank/DDBJ databases">
        <title>The yeast mating-type switching endonuclease HO is a domesticated member of an unorthodox homing genetic element family.</title>
        <authorList>
            <person name="Coughlan A.Y."/>
            <person name="Lombardi L."/>
            <person name="Braun-Galleani S."/>
            <person name="Martos A.R."/>
            <person name="Galeote V."/>
            <person name="Bigey F."/>
            <person name="Dequin S."/>
            <person name="Byrne K.P."/>
            <person name="Wolfe K.H."/>
        </authorList>
    </citation>
    <scope>NUCLEOTIDE SEQUENCE [LARGE SCALE GENOMIC DNA]</scope>
    <source>
        <strain evidence="1 2">NRRL Y-6702</strain>
    </source>
</reference>
<dbReference type="Proteomes" id="UP000509704">
    <property type="component" value="Chromosome 1"/>
</dbReference>
<keyword evidence="2" id="KW-1185">Reference proteome</keyword>
<dbReference type="CDD" id="cd23704">
    <property type="entry name" value="mS44"/>
    <property type="match status" value="1"/>
</dbReference>
<organism evidence="1 2">
    <name type="scientific">Zygotorulaspora mrakii</name>
    <name type="common">Zygosaccharomyces mrakii</name>
    <dbReference type="NCBI Taxonomy" id="42260"/>
    <lineage>
        <taxon>Eukaryota</taxon>
        <taxon>Fungi</taxon>
        <taxon>Dikarya</taxon>
        <taxon>Ascomycota</taxon>
        <taxon>Saccharomycotina</taxon>
        <taxon>Saccharomycetes</taxon>
        <taxon>Saccharomycetales</taxon>
        <taxon>Saccharomycetaceae</taxon>
        <taxon>Zygotorulaspora</taxon>
    </lineage>
</organism>
<protein>
    <submittedName>
        <fullName evidence="1">Uncharacterized protein</fullName>
    </submittedName>
</protein>
<sequence>MLVFKRFASTGSPKAKLEEFFTYHTTSALLKPWIYRPKNANYLLTMDMKDPNSNRPLQPRKPVGPLSRKVLNDYIESIPARSNELVEWFRNWTQVTPRKRQVFNYVSSQHIQLMLVSSFFKLGSYDELLMNLYNNKAKFLKAQNNEAFDVEHFFNTIIMCKLHKNHLCNYRDAELAKRKLIKTWKAITNRNDKTGLANALVSVLARQQGFEVDLKGLSVTDIVLPKLGEIENTNPSKLLNFIQENRYVYLMLRTIVEFSNDGPIDSIIENFISSYRRAAEELGKDDIYDNYIESMKNLWITKSE</sequence>
<proteinExistence type="predicted"/>
<dbReference type="OrthoDB" id="4061106at2759"/>
<dbReference type="InterPro" id="IPR059185">
    <property type="entry name" value="MRP13_sacc"/>
</dbReference>
<dbReference type="RefSeq" id="XP_037141957.1">
    <property type="nucleotide sequence ID" value="XM_037286062.1"/>
</dbReference>
<dbReference type="EMBL" id="CP058604">
    <property type="protein sequence ID" value="QLG70229.1"/>
    <property type="molecule type" value="Genomic_DNA"/>
</dbReference>
<name>A0A7H9AWS1_ZYGMR</name>